<evidence type="ECO:0000313" key="1">
    <source>
        <dbReference type="EMBL" id="GBN76212.1"/>
    </source>
</evidence>
<dbReference type="EMBL" id="BGPR01017453">
    <property type="protein sequence ID" value="GBN76212.1"/>
    <property type="molecule type" value="Genomic_DNA"/>
</dbReference>
<keyword evidence="2" id="KW-1185">Reference proteome</keyword>
<gene>
    <name evidence="1" type="ORF">AVEN_88450_1</name>
</gene>
<organism evidence="1 2">
    <name type="scientific">Araneus ventricosus</name>
    <name type="common">Orbweaver spider</name>
    <name type="synonym">Epeira ventricosa</name>
    <dbReference type="NCBI Taxonomy" id="182803"/>
    <lineage>
        <taxon>Eukaryota</taxon>
        <taxon>Metazoa</taxon>
        <taxon>Ecdysozoa</taxon>
        <taxon>Arthropoda</taxon>
        <taxon>Chelicerata</taxon>
        <taxon>Arachnida</taxon>
        <taxon>Araneae</taxon>
        <taxon>Araneomorphae</taxon>
        <taxon>Entelegynae</taxon>
        <taxon>Araneoidea</taxon>
        <taxon>Araneidae</taxon>
        <taxon>Araneus</taxon>
    </lineage>
</organism>
<accession>A0A4Y2RK78</accession>
<protein>
    <submittedName>
        <fullName evidence="1">Uncharacterized protein</fullName>
    </submittedName>
</protein>
<dbReference type="Proteomes" id="UP000499080">
    <property type="component" value="Unassembled WGS sequence"/>
</dbReference>
<dbReference type="AlphaFoldDB" id="A0A4Y2RK78"/>
<evidence type="ECO:0000313" key="2">
    <source>
        <dbReference type="Proteomes" id="UP000499080"/>
    </source>
</evidence>
<proteinExistence type="predicted"/>
<sequence>MIRDRAFLIGLKEDNSFPFIIPIDCVPYYYRLTIEEGPDEQFPNHWLERRGCGDVNLHVWLYDNFKRTGSVQDDIKAIDTASASVATDEAKERVDELFAANHLLIHLNSPLANETHTYTIACSTDHAHQV</sequence>
<name>A0A4Y2RK78_ARAVE</name>
<reference evidence="1 2" key="1">
    <citation type="journal article" date="2019" name="Sci. Rep.">
        <title>Orb-weaving spider Araneus ventricosus genome elucidates the spidroin gene catalogue.</title>
        <authorList>
            <person name="Kono N."/>
            <person name="Nakamura H."/>
            <person name="Ohtoshi R."/>
            <person name="Moran D.A.P."/>
            <person name="Shinohara A."/>
            <person name="Yoshida Y."/>
            <person name="Fujiwara M."/>
            <person name="Mori M."/>
            <person name="Tomita M."/>
            <person name="Arakawa K."/>
        </authorList>
    </citation>
    <scope>NUCLEOTIDE SEQUENCE [LARGE SCALE GENOMIC DNA]</scope>
</reference>
<comment type="caution">
    <text evidence="1">The sequence shown here is derived from an EMBL/GenBank/DDBJ whole genome shotgun (WGS) entry which is preliminary data.</text>
</comment>